<dbReference type="EMBL" id="JAHHHN010000015">
    <property type="protein sequence ID" value="MBW4563705.1"/>
    <property type="molecule type" value="Genomic_DNA"/>
</dbReference>
<dbReference type="Proteomes" id="UP000715781">
    <property type="component" value="Unassembled WGS sequence"/>
</dbReference>
<sequence>MQSDAIAAYSTTDGQLLMRSNQLWLPGEVTYSVCDLLQQTLQIHLLYIHQWMGGTPGPSRKSEAKYQINLITGEVTEIYKGDDYAFGLAHDNWHQDNGQVYPLVSGELLLKTNHPRGSYNSAQLHSASVFIDYYYTDDRTQKIVLNVFSNQPPYSKQWEAIIKEFPPEPPRPQYC</sequence>
<organism evidence="1 2">
    <name type="scientific">Mojavia pulchra JT2-VF2</name>
    <dbReference type="NCBI Taxonomy" id="287848"/>
    <lineage>
        <taxon>Bacteria</taxon>
        <taxon>Bacillati</taxon>
        <taxon>Cyanobacteriota</taxon>
        <taxon>Cyanophyceae</taxon>
        <taxon>Nostocales</taxon>
        <taxon>Nostocaceae</taxon>
    </lineage>
</organism>
<accession>A0A951UIU4</accession>
<gene>
    <name evidence="1" type="ORF">KME32_21685</name>
</gene>
<name>A0A951UIU4_9NOST</name>
<protein>
    <submittedName>
        <fullName evidence="1">Uncharacterized protein</fullName>
    </submittedName>
</protein>
<reference evidence="1" key="2">
    <citation type="journal article" date="2022" name="Microbiol. Resour. Announc.">
        <title>Metagenome Sequencing to Explore Phylogenomics of Terrestrial Cyanobacteria.</title>
        <authorList>
            <person name="Ward R.D."/>
            <person name="Stajich J.E."/>
            <person name="Johansen J.R."/>
            <person name="Huntemann M."/>
            <person name="Clum A."/>
            <person name="Foster B."/>
            <person name="Foster B."/>
            <person name="Roux S."/>
            <person name="Palaniappan K."/>
            <person name="Varghese N."/>
            <person name="Mukherjee S."/>
            <person name="Reddy T.B.K."/>
            <person name="Daum C."/>
            <person name="Copeland A."/>
            <person name="Chen I.A."/>
            <person name="Ivanova N.N."/>
            <person name="Kyrpides N.C."/>
            <person name="Shapiro N."/>
            <person name="Eloe-Fadrosh E.A."/>
            <person name="Pietrasiak N."/>
        </authorList>
    </citation>
    <scope>NUCLEOTIDE SEQUENCE</scope>
    <source>
        <strain evidence="1">JT2-VF2</strain>
    </source>
</reference>
<evidence type="ECO:0000313" key="1">
    <source>
        <dbReference type="EMBL" id="MBW4563705.1"/>
    </source>
</evidence>
<evidence type="ECO:0000313" key="2">
    <source>
        <dbReference type="Proteomes" id="UP000715781"/>
    </source>
</evidence>
<comment type="caution">
    <text evidence="1">The sequence shown here is derived from an EMBL/GenBank/DDBJ whole genome shotgun (WGS) entry which is preliminary data.</text>
</comment>
<dbReference type="AlphaFoldDB" id="A0A951UIU4"/>
<proteinExistence type="predicted"/>
<reference evidence="1" key="1">
    <citation type="submission" date="2021-05" db="EMBL/GenBank/DDBJ databases">
        <authorList>
            <person name="Pietrasiak N."/>
            <person name="Ward R."/>
            <person name="Stajich J.E."/>
            <person name="Kurbessoian T."/>
        </authorList>
    </citation>
    <scope>NUCLEOTIDE SEQUENCE</scope>
    <source>
        <strain evidence="1">JT2-VF2</strain>
    </source>
</reference>